<keyword evidence="8" id="KW-1133">Transmembrane helix</keyword>
<dbReference type="Gene3D" id="3.30.450.20">
    <property type="entry name" value="PAS domain"/>
    <property type="match status" value="1"/>
</dbReference>
<organism evidence="10 11">
    <name type="scientific">Paenibacillus thalictri</name>
    <dbReference type="NCBI Taxonomy" id="2527873"/>
    <lineage>
        <taxon>Bacteria</taxon>
        <taxon>Bacillati</taxon>
        <taxon>Bacillota</taxon>
        <taxon>Bacilli</taxon>
        <taxon>Bacillales</taxon>
        <taxon>Paenibacillaceae</taxon>
        <taxon>Paenibacillus</taxon>
    </lineage>
</organism>
<dbReference type="Proteomes" id="UP000293142">
    <property type="component" value="Unassembled WGS sequence"/>
</dbReference>
<dbReference type="GO" id="GO:0005886">
    <property type="term" value="C:plasma membrane"/>
    <property type="evidence" value="ECO:0007669"/>
    <property type="project" value="UniProtKB-SubCell"/>
</dbReference>
<gene>
    <name evidence="10" type="ORF">EYB31_04915</name>
</gene>
<dbReference type="SUPFAM" id="SSF158472">
    <property type="entry name" value="HAMP domain-like"/>
    <property type="match status" value="1"/>
</dbReference>
<comment type="subcellular location">
    <subcellularLocation>
        <location evidence="1">Cell membrane</location>
        <topology evidence="1">Multi-pass membrane protein</topology>
    </subcellularLocation>
</comment>
<keyword evidence="2" id="KW-1003">Cell membrane</keyword>
<feature type="coiled-coil region" evidence="7">
    <location>
        <begin position="364"/>
        <end position="401"/>
    </location>
</feature>
<feature type="transmembrane region" description="Helical" evidence="8">
    <location>
        <begin position="302"/>
        <end position="323"/>
    </location>
</feature>
<dbReference type="SMART" id="SM00304">
    <property type="entry name" value="HAMP"/>
    <property type="match status" value="1"/>
</dbReference>
<dbReference type="InterPro" id="IPR010559">
    <property type="entry name" value="Sig_transdc_His_kin_internal"/>
</dbReference>
<dbReference type="InterPro" id="IPR050640">
    <property type="entry name" value="Bact_2-comp_sensor_kinase"/>
</dbReference>
<accession>A0A4V6MSI6</accession>
<comment type="caution">
    <text evidence="10">The sequence shown here is derived from an EMBL/GenBank/DDBJ whole genome shotgun (WGS) entry which is preliminary data.</text>
</comment>
<protein>
    <submittedName>
        <fullName evidence="10">Sensor histidine kinase</fullName>
    </submittedName>
</protein>
<dbReference type="Pfam" id="PF00672">
    <property type="entry name" value="HAMP"/>
    <property type="match status" value="1"/>
</dbReference>
<dbReference type="EMBL" id="SIRE01000004">
    <property type="protein sequence ID" value="TBL80572.1"/>
    <property type="molecule type" value="Genomic_DNA"/>
</dbReference>
<evidence type="ECO:0000256" key="7">
    <source>
        <dbReference type="SAM" id="Coils"/>
    </source>
</evidence>
<evidence type="ECO:0000256" key="5">
    <source>
        <dbReference type="ARBA" id="ARBA00022777"/>
    </source>
</evidence>
<evidence type="ECO:0000256" key="8">
    <source>
        <dbReference type="SAM" id="Phobius"/>
    </source>
</evidence>
<dbReference type="PANTHER" id="PTHR34220">
    <property type="entry name" value="SENSOR HISTIDINE KINASE YPDA"/>
    <property type="match status" value="1"/>
</dbReference>
<dbReference type="GO" id="GO:0000155">
    <property type="term" value="F:phosphorelay sensor kinase activity"/>
    <property type="evidence" value="ECO:0007669"/>
    <property type="project" value="InterPro"/>
</dbReference>
<evidence type="ECO:0000313" key="11">
    <source>
        <dbReference type="Proteomes" id="UP000293142"/>
    </source>
</evidence>
<dbReference type="InterPro" id="IPR036890">
    <property type="entry name" value="HATPase_C_sf"/>
</dbReference>
<dbReference type="CDD" id="cd06225">
    <property type="entry name" value="HAMP"/>
    <property type="match status" value="1"/>
</dbReference>
<dbReference type="InterPro" id="IPR003594">
    <property type="entry name" value="HATPase_dom"/>
</dbReference>
<keyword evidence="6 8" id="KW-0472">Membrane</keyword>
<name>A0A4V6MSI6_9BACL</name>
<reference evidence="10 11" key="1">
    <citation type="submission" date="2019-02" db="EMBL/GenBank/DDBJ databases">
        <title>Paenibacillus sp. nov., isolated from surface-sterilized tissue of Thalictrum simplex L.</title>
        <authorList>
            <person name="Tuo L."/>
        </authorList>
    </citation>
    <scope>NUCLEOTIDE SEQUENCE [LARGE SCALE GENOMIC DNA]</scope>
    <source>
        <strain evidence="10 11">N2SHLJ1</strain>
    </source>
</reference>
<evidence type="ECO:0000256" key="3">
    <source>
        <dbReference type="ARBA" id="ARBA00022553"/>
    </source>
</evidence>
<dbReference type="PANTHER" id="PTHR34220:SF7">
    <property type="entry name" value="SENSOR HISTIDINE KINASE YPDA"/>
    <property type="match status" value="1"/>
</dbReference>
<dbReference type="Pfam" id="PF02518">
    <property type="entry name" value="HATPase_c"/>
    <property type="match status" value="1"/>
</dbReference>
<evidence type="ECO:0000256" key="1">
    <source>
        <dbReference type="ARBA" id="ARBA00004651"/>
    </source>
</evidence>
<dbReference type="PROSITE" id="PS50885">
    <property type="entry name" value="HAMP"/>
    <property type="match status" value="1"/>
</dbReference>
<evidence type="ECO:0000256" key="2">
    <source>
        <dbReference type="ARBA" id="ARBA00022475"/>
    </source>
</evidence>
<evidence type="ECO:0000259" key="9">
    <source>
        <dbReference type="PROSITE" id="PS50885"/>
    </source>
</evidence>
<dbReference type="InterPro" id="IPR003660">
    <property type="entry name" value="HAMP_dom"/>
</dbReference>
<proteinExistence type="predicted"/>
<sequence>MLERIHSMKLKNKIFLSCVSIIVLLSLLFSNILYRYVTLQTTQSFYENSTYSLIQVSNYMDEKLKGLLGRVHAMQLNTSFDKMMKNFLYYDEPNFNAIAVSEFSNSFSEIRSSDPFISSIFMYTPKGNFFDLTRPLKYSFDFKSSRLYKQIEQQPKKTLYWGSSGSDEIYADGKLVIPVVLRFSIEGYNGDSLLVINLDCQEIYGYLAGTQPGEGSWAMIMDDMGKEIAAYHYPVINSLTNDAQLMNQITANHNGTQTVNYGSEEYLVTYQTTRIAPWKIVTVKSESILLKNLRQFKTFTTIMMVIGVFVCFFFALIISNSLIKPLVLLQNTMKKVTDKNFNIRFHYKYRNEVGQLGDSFNYMVGEMKDLVGKLNASVAQLQEEKEKVKNEQLLKRRAELRSLQAQINPHFLYNTLDSINWKANEINAHEISKMTTSLASLFRTGLSKGHEIIPIKDEISHISSYLTIQQMRYGDKFSYRLDIENSVLELYTVKLILQPLVENAIYHGIKEKDGCGSIVISGAQTARGVEFGITDDGTGISPLQMKLINKRLSEGFVVEKDGYGIYNVNERIKLHFGMEYGLEFFSEHGKGTTVKVVIPQVKWEDAHKYA</sequence>
<keyword evidence="11" id="KW-1185">Reference proteome</keyword>
<keyword evidence="8" id="KW-0812">Transmembrane</keyword>
<keyword evidence="5 10" id="KW-0418">Kinase</keyword>
<evidence type="ECO:0000313" key="10">
    <source>
        <dbReference type="EMBL" id="TBL80572.1"/>
    </source>
</evidence>
<dbReference type="Gene3D" id="1.10.287.950">
    <property type="entry name" value="Methyl-accepting chemotaxis protein"/>
    <property type="match status" value="1"/>
</dbReference>
<keyword evidence="3" id="KW-0597">Phosphoprotein</keyword>
<keyword evidence="7" id="KW-0175">Coiled coil</keyword>
<evidence type="ECO:0000256" key="4">
    <source>
        <dbReference type="ARBA" id="ARBA00022679"/>
    </source>
</evidence>
<dbReference type="Pfam" id="PF06580">
    <property type="entry name" value="His_kinase"/>
    <property type="match status" value="1"/>
</dbReference>
<dbReference type="AlphaFoldDB" id="A0A4V6MSI6"/>
<dbReference type="SMART" id="SM00387">
    <property type="entry name" value="HATPase_c"/>
    <property type="match status" value="1"/>
</dbReference>
<evidence type="ECO:0000256" key="6">
    <source>
        <dbReference type="ARBA" id="ARBA00023136"/>
    </source>
</evidence>
<dbReference type="Gene3D" id="3.30.565.10">
    <property type="entry name" value="Histidine kinase-like ATPase, C-terminal domain"/>
    <property type="match status" value="1"/>
</dbReference>
<keyword evidence="4" id="KW-0808">Transferase</keyword>
<dbReference type="SUPFAM" id="SSF55874">
    <property type="entry name" value="ATPase domain of HSP90 chaperone/DNA topoisomerase II/histidine kinase"/>
    <property type="match status" value="1"/>
</dbReference>
<feature type="domain" description="HAMP" evidence="9">
    <location>
        <begin position="320"/>
        <end position="372"/>
    </location>
</feature>